<dbReference type="EMBL" id="GBRH01242641">
    <property type="protein sequence ID" value="JAD55254.1"/>
    <property type="molecule type" value="Transcribed_RNA"/>
</dbReference>
<evidence type="ECO:0000313" key="1">
    <source>
        <dbReference type="EMBL" id="JAD55254.1"/>
    </source>
</evidence>
<reference evidence="1" key="1">
    <citation type="submission" date="2014-09" db="EMBL/GenBank/DDBJ databases">
        <authorList>
            <person name="Magalhaes I.L.F."/>
            <person name="Oliveira U."/>
            <person name="Santos F.R."/>
            <person name="Vidigal T.H.D.A."/>
            <person name="Brescovit A.D."/>
            <person name="Santos A.J."/>
        </authorList>
    </citation>
    <scope>NUCLEOTIDE SEQUENCE</scope>
    <source>
        <tissue evidence="1">Shoot tissue taken approximately 20 cm above the soil surface</tissue>
    </source>
</reference>
<protein>
    <submittedName>
        <fullName evidence="1">Uncharacterized protein</fullName>
    </submittedName>
</protein>
<proteinExistence type="predicted"/>
<accession>A0A0A9AU33</accession>
<organism evidence="1">
    <name type="scientific">Arundo donax</name>
    <name type="common">Giant reed</name>
    <name type="synonym">Donax arundinaceus</name>
    <dbReference type="NCBI Taxonomy" id="35708"/>
    <lineage>
        <taxon>Eukaryota</taxon>
        <taxon>Viridiplantae</taxon>
        <taxon>Streptophyta</taxon>
        <taxon>Embryophyta</taxon>
        <taxon>Tracheophyta</taxon>
        <taxon>Spermatophyta</taxon>
        <taxon>Magnoliopsida</taxon>
        <taxon>Liliopsida</taxon>
        <taxon>Poales</taxon>
        <taxon>Poaceae</taxon>
        <taxon>PACMAD clade</taxon>
        <taxon>Arundinoideae</taxon>
        <taxon>Arundineae</taxon>
        <taxon>Arundo</taxon>
    </lineage>
</organism>
<reference evidence="1" key="2">
    <citation type="journal article" date="2015" name="Data Brief">
        <title>Shoot transcriptome of the giant reed, Arundo donax.</title>
        <authorList>
            <person name="Barrero R.A."/>
            <person name="Guerrero F.D."/>
            <person name="Moolhuijzen P."/>
            <person name="Goolsby J.A."/>
            <person name="Tidwell J."/>
            <person name="Bellgard S.E."/>
            <person name="Bellgard M.I."/>
        </authorList>
    </citation>
    <scope>NUCLEOTIDE SEQUENCE</scope>
    <source>
        <tissue evidence="1">Shoot tissue taken approximately 20 cm above the soil surface</tissue>
    </source>
</reference>
<name>A0A0A9AU33_ARUDO</name>
<sequence length="22" mass="2517">MKTKNLLKKIQLSLIDNQTVTS</sequence>
<dbReference type="AlphaFoldDB" id="A0A0A9AU33"/>